<evidence type="ECO:0000256" key="9">
    <source>
        <dbReference type="ARBA" id="ARBA00023224"/>
    </source>
</evidence>
<dbReference type="GO" id="GO:0006935">
    <property type="term" value="P:chemotaxis"/>
    <property type="evidence" value="ECO:0007669"/>
    <property type="project" value="UniProtKB-KW"/>
</dbReference>
<evidence type="ECO:0000256" key="6">
    <source>
        <dbReference type="ARBA" id="ARBA00022692"/>
    </source>
</evidence>
<protein>
    <submittedName>
        <fullName evidence="15">Methyl-accepting chemotaxis protein</fullName>
    </submittedName>
</protein>
<comment type="subcellular location">
    <subcellularLocation>
        <location evidence="1">Cell inner membrane</location>
        <topology evidence="1">Multi-pass membrane protein</topology>
    </subcellularLocation>
</comment>
<evidence type="ECO:0000313" key="15">
    <source>
        <dbReference type="EMBL" id="GGA82485.1"/>
    </source>
</evidence>
<keyword evidence="3" id="KW-0488">Methylation</keyword>
<keyword evidence="2" id="KW-1003">Cell membrane</keyword>
<proteinExistence type="inferred from homology"/>
<comment type="similarity">
    <text evidence="10">Belongs to the methyl-accepting chemotaxis (MCP) protein family.</text>
</comment>
<evidence type="ECO:0000313" key="16">
    <source>
        <dbReference type="Proteomes" id="UP000619743"/>
    </source>
</evidence>
<evidence type="ECO:0000256" key="1">
    <source>
        <dbReference type="ARBA" id="ARBA00004429"/>
    </source>
</evidence>
<dbReference type="InterPro" id="IPR001610">
    <property type="entry name" value="PAC"/>
</dbReference>
<dbReference type="OrthoDB" id="5675566at2"/>
<keyword evidence="7 12" id="KW-1133">Transmembrane helix</keyword>
<evidence type="ECO:0000256" key="4">
    <source>
        <dbReference type="ARBA" id="ARBA00022500"/>
    </source>
</evidence>
<dbReference type="SMART" id="SM00086">
    <property type="entry name" value="PAC"/>
    <property type="match status" value="1"/>
</dbReference>
<dbReference type="SUPFAM" id="SSF58104">
    <property type="entry name" value="Methyl-accepting chemotaxis protein (MCP) signaling domain"/>
    <property type="match status" value="1"/>
</dbReference>
<comment type="caution">
    <text evidence="15">The sequence shown here is derived from an EMBL/GenBank/DDBJ whole genome shotgun (WGS) entry which is preliminary data.</text>
</comment>
<dbReference type="Pfam" id="PF00015">
    <property type="entry name" value="MCPsignal"/>
    <property type="match status" value="1"/>
</dbReference>
<keyword evidence="5" id="KW-0997">Cell inner membrane</keyword>
<dbReference type="Proteomes" id="UP000619743">
    <property type="component" value="Unassembled WGS sequence"/>
</dbReference>
<feature type="domain" description="Methyl-accepting transducer" evidence="13">
    <location>
        <begin position="244"/>
        <end position="480"/>
    </location>
</feature>
<evidence type="ECO:0000256" key="11">
    <source>
        <dbReference type="PROSITE-ProRule" id="PRU00284"/>
    </source>
</evidence>
<feature type="transmembrane region" description="Helical" evidence="12">
    <location>
        <begin position="147"/>
        <end position="165"/>
    </location>
</feature>
<dbReference type="CDD" id="cd00130">
    <property type="entry name" value="PAS"/>
    <property type="match status" value="1"/>
</dbReference>
<dbReference type="NCBIfam" id="TIGR00229">
    <property type="entry name" value="sensory_box"/>
    <property type="match status" value="1"/>
</dbReference>
<evidence type="ECO:0000256" key="10">
    <source>
        <dbReference type="ARBA" id="ARBA00029447"/>
    </source>
</evidence>
<keyword evidence="8 12" id="KW-0472">Membrane</keyword>
<dbReference type="PANTHER" id="PTHR32089">
    <property type="entry name" value="METHYL-ACCEPTING CHEMOTAXIS PROTEIN MCPB"/>
    <property type="match status" value="1"/>
</dbReference>
<feature type="domain" description="PAS" evidence="14">
    <location>
        <begin position="21"/>
        <end position="60"/>
    </location>
</feature>
<dbReference type="GO" id="GO:0005886">
    <property type="term" value="C:plasma membrane"/>
    <property type="evidence" value="ECO:0007669"/>
    <property type="project" value="UniProtKB-SubCell"/>
</dbReference>
<sequence>MRASQNITDREVVVAADQQLVSITDRRGVITYANEVFCQVAGYTSEELVGHNHNIVRHPDMPKAAFADLWLKLKQGKSWRGVVKNRCKNGDYYWVDAYVTPLIEHGKVVGYQSVRTRPTEDMKVNAAELYKRINRGSIPMSARKRMTVNRVVAAITALMALVAIQMLANQWSITMLVAALLGLLTVMFAEELFSLPVLIGDYEVKWDSPSRLVLAGHRFTDLLKYPQLMSEAKVRTILGRSKDSGGQLLQVSQQLEQSSESFLRRINDEYSQLDQLSTAIHQMSATIDEVSHSTSSVYQKVVDADQRCQSAIELIDDNQTALSKLTVQTDKARHESVDLKQSTEQITALMTEIQGIADQTNLLALNAAIEAARAGEMGRGFAVVADEVRSLASRTQGATSQILDSVDELISKLNGWSESMESNSQQANTCNAQGYEIRTAVIELTTLLQDISGSTAHIATATEQQSVVAEQVSGNVHEIRDLAKSNQAQSETICSLGNGVNQQVATLGKLSATFG</sequence>
<dbReference type="PROSITE" id="PS50112">
    <property type="entry name" value="PAS"/>
    <property type="match status" value="1"/>
</dbReference>
<keyword evidence="9 11" id="KW-0807">Transducer</keyword>
<dbReference type="EMBL" id="BMDX01000013">
    <property type="protein sequence ID" value="GGA82485.1"/>
    <property type="molecule type" value="Genomic_DNA"/>
</dbReference>
<dbReference type="PANTHER" id="PTHR32089:SF52">
    <property type="entry name" value="CHEMOTAXIS SIGNAL TRANSDUCTION SYSTEM METHYL ACCEPTING SENSORY TRANSDUCER WITH PAS SENSORY DOMAIN"/>
    <property type="match status" value="1"/>
</dbReference>
<reference evidence="16" key="1">
    <citation type="journal article" date="2019" name="Int. J. Syst. Evol. Microbiol.">
        <title>The Global Catalogue of Microorganisms (GCM) 10K type strain sequencing project: providing services to taxonomists for standard genome sequencing and annotation.</title>
        <authorList>
            <consortium name="The Broad Institute Genomics Platform"/>
            <consortium name="The Broad Institute Genome Sequencing Center for Infectious Disease"/>
            <person name="Wu L."/>
            <person name="Ma J."/>
        </authorList>
    </citation>
    <scope>NUCLEOTIDE SEQUENCE [LARGE SCALE GENOMIC DNA]</scope>
    <source>
        <strain evidence="16">CGMCC 1.10130</strain>
    </source>
</reference>
<dbReference type="Pfam" id="PF08447">
    <property type="entry name" value="PAS_3"/>
    <property type="match status" value="1"/>
</dbReference>
<dbReference type="Gene3D" id="3.30.450.20">
    <property type="entry name" value="PAS domain"/>
    <property type="match status" value="1"/>
</dbReference>
<evidence type="ECO:0000259" key="13">
    <source>
        <dbReference type="PROSITE" id="PS50111"/>
    </source>
</evidence>
<dbReference type="InterPro" id="IPR000014">
    <property type="entry name" value="PAS"/>
</dbReference>
<evidence type="ECO:0000256" key="5">
    <source>
        <dbReference type="ARBA" id="ARBA00022519"/>
    </source>
</evidence>
<name>A0A8J2XN49_9GAMM</name>
<evidence type="ECO:0000259" key="14">
    <source>
        <dbReference type="PROSITE" id="PS50112"/>
    </source>
</evidence>
<gene>
    <name evidence="15" type="ORF">GCM10011369_25570</name>
</gene>
<dbReference type="FunFam" id="3.30.450.20:FF:000046">
    <property type="entry name" value="Aerotaxis sensor receptor"/>
    <property type="match status" value="1"/>
</dbReference>
<dbReference type="SMART" id="SM00091">
    <property type="entry name" value="PAS"/>
    <property type="match status" value="1"/>
</dbReference>
<dbReference type="Gene3D" id="1.10.287.950">
    <property type="entry name" value="Methyl-accepting chemotaxis protein"/>
    <property type="match status" value="1"/>
</dbReference>
<evidence type="ECO:0000256" key="8">
    <source>
        <dbReference type="ARBA" id="ARBA00023136"/>
    </source>
</evidence>
<organism evidence="15 16">
    <name type="scientific">Neiella marina</name>
    <dbReference type="NCBI Taxonomy" id="508461"/>
    <lineage>
        <taxon>Bacteria</taxon>
        <taxon>Pseudomonadati</taxon>
        <taxon>Pseudomonadota</taxon>
        <taxon>Gammaproteobacteria</taxon>
        <taxon>Alteromonadales</taxon>
        <taxon>Echinimonadaceae</taxon>
        <taxon>Neiella</taxon>
    </lineage>
</organism>
<keyword evidence="4" id="KW-0145">Chemotaxis</keyword>
<evidence type="ECO:0000256" key="3">
    <source>
        <dbReference type="ARBA" id="ARBA00022481"/>
    </source>
</evidence>
<dbReference type="GO" id="GO:0004888">
    <property type="term" value="F:transmembrane signaling receptor activity"/>
    <property type="evidence" value="ECO:0007669"/>
    <property type="project" value="InterPro"/>
</dbReference>
<dbReference type="AlphaFoldDB" id="A0A8J2XN49"/>
<dbReference type="PRINTS" id="PR00260">
    <property type="entry name" value="CHEMTRNSDUCR"/>
</dbReference>
<dbReference type="GO" id="GO:0007165">
    <property type="term" value="P:signal transduction"/>
    <property type="evidence" value="ECO:0007669"/>
    <property type="project" value="UniProtKB-KW"/>
</dbReference>
<dbReference type="InterPro" id="IPR004089">
    <property type="entry name" value="MCPsignal_dom"/>
</dbReference>
<accession>A0A8J2XN49</accession>
<dbReference type="SUPFAM" id="SSF55785">
    <property type="entry name" value="PYP-like sensor domain (PAS domain)"/>
    <property type="match status" value="1"/>
</dbReference>
<evidence type="ECO:0000256" key="2">
    <source>
        <dbReference type="ARBA" id="ARBA00022475"/>
    </source>
</evidence>
<dbReference type="InterPro" id="IPR035965">
    <property type="entry name" value="PAS-like_dom_sf"/>
</dbReference>
<keyword evidence="16" id="KW-1185">Reference proteome</keyword>
<dbReference type="SMART" id="SM00283">
    <property type="entry name" value="MA"/>
    <property type="match status" value="1"/>
</dbReference>
<keyword evidence="6 12" id="KW-0812">Transmembrane</keyword>
<dbReference type="InterPro" id="IPR004090">
    <property type="entry name" value="Chemotax_Me-accpt_rcpt"/>
</dbReference>
<evidence type="ECO:0000256" key="12">
    <source>
        <dbReference type="SAM" id="Phobius"/>
    </source>
</evidence>
<dbReference type="RefSeq" id="WP_087506151.1">
    <property type="nucleotide sequence ID" value="NZ_BMDX01000013.1"/>
</dbReference>
<evidence type="ECO:0000256" key="7">
    <source>
        <dbReference type="ARBA" id="ARBA00022989"/>
    </source>
</evidence>
<dbReference type="InterPro" id="IPR013655">
    <property type="entry name" value="PAS_fold_3"/>
</dbReference>
<dbReference type="PROSITE" id="PS50111">
    <property type="entry name" value="CHEMOTAXIS_TRANSDUC_2"/>
    <property type="match status" value="1"/>
</dbReference>